<protein>
    <submittedName>
        <fullName evidence="3">LT_GEWL domain containing protein</fullName>
    </submittedName>
</protein>
<evidence type="ECO:0000256" key="1">
    <source>
        <dbReference type="SAM" id="MobiDB-lite"/>
    </source>
</evidence>
<feature type="domain" description="Transglycosylase SLT" evidence="2">
    <location>
        <begin position="581"/>
        <end position="674"/>
    </location>
</feature>
<name>A0A6J5LQX1_9CAUD</name>
<dbReference type="PANTHER" id="PTHR37423:SF2">
    <property type="entry name" value="MEMBRANE-BOUND LYTIC MUREIN TRANSGLYCOSYLASE C"/>
    <property type="match status" value="1"/>
</dbReference>
<dbReference type="InterPro" id="IPR023346">
    <property type="entry name" value="Lysozyme-like_dom_sf"/>
</dbReference>
<feature type="compositionally biased region" description="Polar residues" evidence="1">
    <location>
        <begin position="526"/>
        <end position="535"/>
    </location>
</feature>
<dbReference type="PANTHER" id="PTHR37423">
    <property type="entry name" value="SOLUBLE LYTIC MUREIN TRANSGLYCOSYLASE-RELATED"/>
    <property type="match status" value="1"/>
</dbReference>
<feature type="region of interest" description="Disordered" evidence="1">
    <location>
        <begin position="526"/>
        <end position="574"/>
    </location>
</feature>
<dbReference type="InterPro" id="IPR008258">
    <property type="entry name" value="Transglycosylase_SLT_dom_1"/>
</dbReference>
<dbReference type="CDD" id="cd00254">
    <property type="entry name" value="LT-like"/>
    <property type="match status" value="1"/>
</dbReference>
<dbReference type="EMBL" id="LR796328">
    <property type="protein sequence ID" value="CAB4136974.1"/>
    <property type="molecule type" value="Genomic_DNA"/>
</dbReference>
<dbReference type="Gene3D" id="1.10.530.10">
    <property type="match status" value="1"/>
</dbReference>
<reference evidence="3" key="1">
    <citation type="submission" date="2020-04" db="EMBL/GenBank/DDBJ databases">
        <authorList>
            <person name="Chiriac C."/>
            <person name="Salcher M."/>
            <person name="Ghai R."/>
            <person name="Kavagutti S V."/>
        </authorList>
    </citation>
    <scope>NUCLEOTIDE SEQUENCE</scope>
</reference>
<gene>
    <name evidence="3" type="ORF">UFOVP313_32</name>
</gene>
<organism evidence="3">
    <name type="scientific">uncultured Caudovirales phage</name>
    <dbReference type="NCBI Taxonomy" id="2100421"/>
    <lineage>
        <taxon>Viruses</taxon>
        <taxon>Duplodnaviria</taxon>
        <taxon>Heunggongvirae</taxon>
        <taxon>Uroviricota</taxon>
        <taxon>Caudoviricetes</taxon>
        <taxon>Peduoviridae</taxon>
        <taxon>Maltschvirus</taxon>
        <taxon>Maltschvirus maltsch</taxon>
    </lineage>
</organism>
<dbReference type="SUPFAM" id="SSF53955">
    <property type="entry name" value="Lysozyme-like"/>
    <property type="match status" value="1"/>
</dbReference>
<sequence>MALPGFISDEEMAALEQGQMPLSRGKVTFEFPGSSAPAQQVEQPAVGFISDEQMAQMESQAGKTVLGELGQGLVEGVTQLPETITALGKGAYNLVRHPIDTLTSDPKATIQTTGRLAGGTSGALLGAAAGVPLAPFTFGLSVPIGAAIGGATGLLAFDKTNQAAGNEAPTDIYQDARSFGANTSTGLALNAAGKAVAAPVKAARGTLSRVSAGADDAANAFAQDALGVKPSAIAKNLERGAIYLDDAGKQVSAANATDFVSKLEQRIGNIQKSDLFKELSNDPAKAYRQLSGSVDELNTAKTGMVQTIDDALTKMQQQWNMRVNLKPDWSYAEKYIKSGKGSAGNKTALAKQLDDLKADWATKNGTFEDLINFKGEVDTGRVFANGPVDAASVKLREAVLKGVKESAEKTADALGKKGAFKAINSDIADRLAVKDFLGKKAARGGGALGRGLQGAANVKSLLLAAGGGASGLGTPVAGMLTVKALADAFPASASRAFSKVSKATGRATNAASKAESATNAVQRLISNPVTVSATQTKRETGRQQRRPQSQQEVPSVSPKVSRESTKTVREPQELSGGFRSLAEALAPAVIKVESGGKNDAVSPKGAAGLMQLMPRTAKNLGVSDRFDPEQNVEGGIKLLAEELARFKSVPLALAAYNAGSPMVMKAIEKAGTTDPIQVMKHLPKETQNYLPKVMKALESMA</sequence>
<dbReference type="Pfam" id="PF01464">
    <property type="entry name" value="SLT"/>
    <property type="match status" value="1"/>
</dbReference>
<accession>A0A6J5LQX1</accession>
<proteinExistence type="predicted"/>
<evidence type="ECO:0000259" key="2">
    <source>
        <dbReference type="Pfam" id="PF01464"/>
    </source>
</evidence>
<evidence type="ECO:0000313" key="3">
    <source>
        <dbReference type="EMBL" id="CAB4136974.1"/>
    </source>
</evidence>
<feature type="compositionally biased region" description="Basic and acidic residues" evidence="1">
    <location>
        <begin position="560"/>
        <end position="572"/>
    </location>
</feature>